<dbReference type="EMBL" id="KV442156">
    <property type="protein sequence ID" value="OAQ22550.1"/>
    <property type="molecule type" value="Genomic_DNA"/>
</dbReference>
<dbReference type="AlphaFoldDB" id="A0A197JBR9"/>
<feature type="compositionally biased region" description="Low complexity" evidence="1">
    <location>
        <begin position="66"/>
        <end position="95"/>
    </location>
</feature>
<sequence>MSFNRNIPLVIAAGVGVMSGFYIWEPMFKKYQRESKGTWQYEVVQQTRAEEMNRQAEAAVANANVAAAASTSTSTPGSASPVVPSVPAKGAPAPVDTNVPVAPSSAEIKSA</sequence>
<dbReference type="OrthoDB" id="4093673at2759"/>
<accession>A0A197JBR9</accession>
<dbReference type="InterPro" id="IPR057394">
    <property type="entry name" value="PIGBOS1"/>
</dbReference>
<evidence type="ECO:0000256" key="1">
    <source>
        <dbReference type="SAM" id="MobiDB-lite"/>
    </source>
</evidence>
<evidence type="ECO:0000313" key="4">
    <source>
        <dbReference type="Proteomes" id="UP000078512"/>
    </source>
</evidence>
<gene>
    <name evidence="3" type="ORF">K457DRAFT_37122</name>
</gene>
<dbReference type="Proteomes" id="UP000078512">
    <property type="component" value="Unassembled WGS sequence"/>
</dbReference>
<reference evidence="3 4" key="1">
    <citation type="submission" date="2016-05" db="EMBL/GenBank/DDBJ databases">
        <title>Genome sequencing reveals origins of a unique bacterial endosymbiosis in the earliest lineages of terrestrial Fungi.</title>
        <authorList>
            <consortium name="DOE Joint Genome Institute"/>
            <person name="Uehling J."/>
            <person name="Gryganskyi A."/>
            <person name="Hameed K."/>
            <person name="Tschaplinski T."/>
            <person name="Misztal P."/>
            <person name="Wu S."/>
            <person name="Desiro A."/>
            <person name="Vande Pol N."/>
            <person name="Du Z.-Y."/>
            <person name="Zienkiewicz A."/>
            <person name="Zienkiewicz K."/>
            <person name="Morin E."/>
            <person name="Tisserant E."/>
            <person name="Splivallo R."/>
            <person name="Hainaut M."/>
            <person name="Henrissat B."/>
            <person name="Ohm R."/>
            <person name="Kuo A."/>
            <person name="Yan J."/>
            <person name="Lipzen A."/>
            <person name="Nolan M."/>
            <person name="Labutti K."/>
            <person name="Barry K."/>
            <person name="Goldstein A."/>
            <person name="Labbe J."/>
            <person name="Schadt C."/>
            <person name="Tuskan G."/>
            <person name="Grigoriev I."/>
            <person name="Martin F."/>
            <person name="Vilgalys R."/>
            <person name="Bonito G."/>
        </authorList>
    </citation>
    <scope>NUCLEOTIDE SEQUENCE [LARGE SCALE GENOMIC DNA]</scope>
    <source>
        <strain evidence="3 4">AG-77</strain>
    </source>
</reference>
<feature type="region of interest" description="Disordered" evidence="1">
    <location>
        <begin position="66"/>
        <end position="111"/>
    </location>
</feature>
<organism evidence="3 4">
    <name type="scientific">Linnemannia elongata AG-77</name>
    <dbReference type="NCBI Taxonomy" id="1314771"/>
    <lineage>
        <taxon>Eukaryota</taxon>
        <taxon>Fungi</taxon>
        <taxon>Fungi incertae sedis</taxon>
        <taxon>Mucoromycota</taxon>
        <taxon>Mortierellomycotina</taxon>
        <taxon>Mortierellomycetes</taxon>
        <taxon>Mortierellales</taxon>
        <taxon>Mortierellaceae</taxon>
        <taxon>Linnemannia</taxon>
    </lineage>
</organism>
<keyword evidence="2" id="KW-1133">Transmembrane helix</keyword>
<name>A0A197JBR9_9FUNG</name>
<feature type="transmembrane region" description="Helical" evidence="2">
    <location>
        <begin position="6"/>
        <end position="24"/>
    </location>
</feature>
<evidence type="ECO:0000313" key="3">
    <source>
        <dbReference type="EMBL" id="OAQ22550.1"/>
    </source>
</evidence>
<keyword evidence="2" id="KW-0812">Transmembrane</keyword>
<evidence type="ECO:0000256" key="2">
    <source>
        <dbReference type="SAM" id="Phobius"/>
    </source>
</evidence>
<keyword evidence="2" id="KW-0472">Membrane</keyword>
<proteinExistence type="predicted"/>
<keyword evidence="4" id="KW-1185">Reference proteome</keyword>
<dbReference type="Pfam" id="PF23670">
    <property type="entry name" value="PIGBOS1"/>
    <property type="match status" value="1"/>
</dbReference>
<protein>
    <submittedName>
        <fullName evidence="3">Uncharacterized protein</fullName>
    </submittedName>
</protein>